<evidence type="ECO:0008006" key="3">
    <source>
        <dbReference type="Google" id="ProtNLM"/>
    </source>
</evidence>
<keyword evidence="2" id="KW-1185">Reference proteome</keyword>
<protein>
    <recommendedName>
        <fullName evidence="3">Prephenate dehydrogenase</fullName>
    </recommendedName>
</protein>
<dbReference type="AlphaFoldDB" id="A0A857JIN2"/>
<organism evidence="1 2">
    <name type="scientific">Paraglaciecola mesophila</name>
    <dbReference type="NCBI Taxonomy" id="197222"/>
    <lineage>
        <taxon>Bacteria</taxon>
        <taxon>Pseudomonadati</taxon>
        <taxon>Pseudomonadota</taxon>
        <taxon>Gammaproteobacteria</taxon>
        <taxon>Alteromonadales</taxon>
        <taxon>Alteromonadaceae</taxon>
        <taxon>Paraglaciecola</taxon>
    </lineage>
</organism>
<dbReference type="RefSeq" id="WP_160179728.1">
    <property type="nucleotide sequence ID" value="NZ_CP047656.1"/>
</dbReference>
<dbReference type="Proteomes" id="UP000464524">
    <property type="component" value="Chromosome"/>
</dbReference>
<reference evidence="1 2" key="1">
    <citation type="submission" date="2019-12" db="EMBL/GenBank/DDBJ databases">
        <title>Genome sequencing and assembly of endphytes of Porphyra tenera.</title>
        <authorList>
            <person name="Park J.M."/>
            <person name="Shin R."/>
            <person name="Jo S.H."/>
        </authorList>
    </citation>
    <scope>NUCLEOTIDE SEQUENCE [LARGE SCALE GENOMIC DNA]</scope>
    <source>
        <strain evidence="1 2">GPM4</strain>
    </source>
</reference>
<evidence type="ECO:0000313" key="2">
    <source>
        <dbReference type="Proteomes" id="UP000464524"/>
    </source>
</evidence>
<name>A0A857JIN2_9ALTE</name>
<proteinExistence type="predicted"/>
<dbReference type="EMBL" id="CP047656">
    <property type="protein sequence ID" value="QHJ11909.1"/>
    <property type="molecule type" value="Genomic_DNA"/>
</dbReference>
<gene>
    <name evidence="1" type="ORF">FX988_02145</name>
</gene>
<dbReference type="OrthoDB" id="7067468at2"/>
<sequence length="103" mass="11410">MQTIIEKLTENAQLIYRKSIDADATIAKLQSSGKGKFQAIFPDDAGFTASGRFFKPYVEELAMDIASLSQLDSDAQKQALPKVVKKIELLLTTLNQFQVSVKD</sequence>
<accession>A0A857JIN2</accession>
<evidence type="ECO:0000313" key="1">
    <source>
        <dbReference type="EMBL" id="QHJ11909.1"/>
    </source>
</evidence>
<dbReference type="KEGG" id="pmes:FX988_02145"/>